<feature type="transmembrane region" description="Helical" evidence="6">
    <location>
        <begin position="274"/>
        <end position="290"/>
    </location>
</feature>
<name>A0A1H9NIR5_9BACT</name>
<sequence>MTKEQWLIIGAFACTYFIWGSTYLANYWAIDTIPVFGMGAMRFLVAGVILYAMSFFIGPAGRPSLKQWANASFIGLLFLSIGVGAVVWAQQWVPTSTTALIISFEPLIVMLMMWGLFSNRPPMMAFVGAGVSIFGMYLLIDQPATLSGEGSVKGLLAILLAMSCWGVGMILSPKLDMGKNKFRSNAMQMLTGGGVLLLFSFMIREWAGWSPDQVTPKSFYAWLYLVVFGAILGFSAFNFLLSKVSAEKVSTNTYVNPIVAVLLGGLLNNEIVTGRTMIAGAILLAGVWFINSTKKSGSQEVT</sequence>
<feature type="domain" description="EamA" evidence="7">
    <location>
        <begin position="11"/>
        <end position="139"/>
    </location>
</feature>
<protein>
    <submittedName>
        <fullName evidence="8">Permease of the drug/metabolite transporter (DMT) superfamily</fullName>
    </submittedName>
</protein>
<feature type="transmembrane region" description="Helical" evidence="6">
    <location>
        <begin position="35"/>
        <end position="56"/>
    </location>
</feature>
<evidence type="ECO:0000256" key="4">
    <source>
        <dbReference type="ARBA" id="ARBA00022989"/>
    </source>
</evidence>
<dbReference type="SUPFAM" id="SSF103481">
    <property type="entry name" value="Multidrug resistance efflux transporter EmrE"/>
    <property type="match status" value="2"/>
</dbReference>
<dbReference type="InterPro" id="IPR050638">
    <property type="entry name" value="AA-Vitamin_Transporters"/>
</dbReference>
<feature type="transmembrane region" description="Helical" evidence="6">
    <location>
        <begin position="123"/>
        <end position="140"/>
    </location>
</feature>
<feature type="transmembrane region" description="Helical" evidence="6">
    <location>
        <begin position="253"/>
        <end position="268"/>
    </location>
</feature>
<evidence type="ECO:0000259" key="7">
    <source>
        <dbReference type="Pfam" id="PF00892"/>
    </source>
</evidence>
<organism evidence="8 9">
    <name type="scientific">Neolewinella agarilytica</name>
    <dbReference type="NCBI Taxonomy" id="478744"/>
    <lineage>
        <taxon>Bacteria</taxon>
        <taxon>Pseudomonadati</taxon>
        <taxon>Bacteroidota</taxon>
        <taxon>Saprospiria</taxon>
        <taxon>Saprospirales</taxon>
        <taxon>Lewinellaceae</taxon>
        <taxon>Neolewinella</taxon>
    </lineage>
</organism>
<keyword evidence="5 6" id="KW-0472">Membrane</keyword>
<evidence type="ECO:0000313" key="9">
    <source>
        <dbReference type="Proteomes" id="UP000199021"/>
    </source>
</evidence>
<evidence type="ECO:0000256" key="5">
    <source>
        <dbReference type="ARBA" id="ARBA00023136"/>
    </source>
</evidence>
<feature type="transmembrane region" description="Helical" evidence="6">
    <location>
        <begin position="95"/>
        <end position="116"/>
    </location>
</feature>
<accession>A0A1H9NIR5</accession>
<dbReference type="InParanoid" id="A0A1H9NIR5"/>
<reference evidence="9" key="1">
    <citation type="submission" date="2016-10" db="EMBL/GenBank/DDBJ databases">
        <authorList>
            <person name="Varghese N."/>
            <person name="Submissions S."/>
        </authorList>
    </citation>
    <scope>NUCLEOTIDE SEQUENCE [LARGE SCALE GENOMIC DNA]</scope>
    <source>
        <strain evidence="9">DSM 24740</strain>
    </source>
</reference>
<keyword evidence="9" id="KW-1185">Reference proteome</keyword>
<evidence type="ECO:0000256" key="1">
    <source>
        <dbReference type="ARBA" id="ARBA00004141"/>
    </source>
</evidence>
<dbReference type="EMBL" id="FOFB01000037">
    <property type="protein sequence ID" value="SER35791.1"/>
    <property type="molecule type" value="Genomic_DNA"/>
</dbReference>
<dbReference type="RefSeq" id="WP_090173046.1">
    <property type="nucleotide sequence ID" value="NZ_FOFB01000037.1"/>
</dbReference>
<comment type="similarity">
    <text evidence="2">Belongs to the EamA transporter family.</text>
</comment>
<dbReference type="OrthoDB" id="9812547at2"/>
<dbReference type="Pfam" id="PF00892">
    <property type="entry name" value="EamA"/>
    <property type="match status" value="2"/>
</dbReference>
<dbReference type="Proteomes" id="UP000199021">
    <property type="component" value="Unassembled WGS sequence"/>
</dbReference>
<evidence type="ECO:0000256" key="2">
    <source>
        <dbReference type="ARBA" id="ARBA00007362"/>
    </source>
</evidence>
<dbReference type="AlphaFoldDB" id="A0A1H9NIR5"/>
<dbReference type="InterPro" id="IPR037185">
    <property type="entry name" value="EmrE-like"/>
</dbReference>
<keyword evidence="4 6" id="KW-1133">Transmembrane helix</keyword>
<gene>
    <name evidence="8" type="ORF">SAMN05444359_13722</name>
</gene>
<feature type="transmembrane region" description="Helical" evidence="6">
    <location>
        <begin position="219"/>
        <end position="241"/>
    </location>
</feature>
<feature type="transmembrane region" description="Helical" evidence="6">
    <location>
        <begin position="68"/>
        <end position="89"/>
    </location>
</feature>
<dbReference type="PANTHER" id="PTHR32322">
    <property type="entry name" value="INNER MEMBRANE TRANSPORTER"/>
    <property type="match status" value="1"/>
</dbReference>
<evidence type="ECO:0000256" key="3">
    <source>
        <dbReference type="ARBA" id="ARBA00022692"/>
    </source>
</evidence>
<dbReference type="GO" id="GO:0016020">
    <property type="term" value="C:membrane"/>
    <property type="evidence" value="ECO:0007669"/>
    <property type="project" value="UniProtKB-SubCell"/>
</dbReference>
<dbReference type="InterPro" id="IPR000620">
    <property type="entry name" value="EamA_dom"/>
</dbReference>
<feature type="transmembrane region" description="Helical" evidence="6">
    <location>
        <begin position="152"/>
        <end position="173"/>
    </location>
</feature>
<evidence type="ECO:0000256" key="6">
    <source>
        <dbReference type="SAM" id="Phobius"/>
    </source>
</evidence>
<dbReference type="FunCoup" id="A0A1H9NIR5">
    <property type="interactions" value="462"/>
</dbReference>
<feature type="transmembrane region" description="Helical" evidence="6">
    <location>
        <begin position="185"/>
        <end position="207"/>
    </location>
</feature>
<evidence type="ECO:0000313" key="8">
    <source>
        <dbReference type="EMBL" id="SER35791.1"/>
    </source>
</evidence>
<dbReference type="PANTHER" id="PTHR32322:SF2">
    <property type="entry name" value="EAMA DOMAIN-CONTAINING PROTEIN"/>
    <property type="match status" value="1"/>
</dbReference>
<feature type="transmembrane region" description="Helical" evidence="6">
    <location>
        <begin position="7"/>
        <end position="29"/>
    </location>
</feature>
<feature type="domain" description="EamA" evidence="7">
    <location>
        <begin position="153"/>
        <end position="291"/>
    </location>
</feature>
<proteinExistence type="inferred from homology"/>
<comment type="subcellular location">
    <subcellularLocation>
        <location evidence="1">Membrane</location>
        <topology evidence="1">Multi-pass membrane protein</topology>
    </subcellularLocation>
</comment>
<keyword evidence="3 6" id="KW-0812">Transmembrane</keyword>